<accession>A0A1R3KFQ1</accession>
<evidence type="ECO:0000313" key="2">
    <source>
        <dbReference type="EMBL" id="OMP05879.1"/>
    </source>
</evidence>
<evidence type="ECO:0000259" key="1">
    <source>
        <dbReference type="Pfam" id="PF14214"/>
    </source>
</evidence>
<dbReference type="AlphaFoldDB" id="A0A1R3KFQ1"/>
<evidence type="ECO:0000313" key="3">
    <source>
        <dbReference type="Proteomes" id="UP000187203"/>
    </source>
</evidence>
<dbReference type="EMBL" id="AWUE01013800">
    <property type="protein sequence ID" value="OMP05879.1"/>
    <property type="molecule type" value="Genomic_DNA"/>
</dbReference>
<reference evidence="3" key="1">
    <citation type="submission" date="2013-09" db="EMBL/GenBank/DDBJ databases">
        <title>Corchorus olitorius genome sequencing.</title>
        <authorList>
            <person name="Alam M."/>
            <person name="Haque M.S."/>
            <person name="Islam M.S."/>
            <person name="Emdad E.M."/>
            <person name="Islam M.M."/>
            <person name="Ahmed B."/>
            <person name="Halim A."/>
            <person name="Hossen Q.M.M."/>
            <person name="Hossain M.Z."/>
            <person name="Ahmed R."/>
            <person name="Khan M.M."/>
            <person name="Islam R."/>
            <person name="Rashid M.M."/>
            <person name="Khan S.A."/>
            <person name="Rahman M.S."/>
            <person name="Alam M."/>
            <person name="Yahiya A.S."/>
            <person name="Khan M.S."/>
            <person name="Azam M.S."/>
            <person name="Haque T."/>
            <person name="Lashkar M.Z.H."/>
            <person name="Akhand A.I."/>
            <person name="Morshed G."/>
            <person name="Roy S."/>
            <person name="Uddin K.S."/>
            <person name="Rabeya T."/>
            <person name="Hossain A.S."/>
            <person name="Chowdhury A."/>
            <person name="Snigdha A.R."/>
            <person name="Mortoza M.S."/>
            <person name="Matin S.A."/>
            <person name="Hoque S.M.E."/>
            <person name="Islam M.K."/>
            <person name="Roy D.K."/>
            <person name="Haider R."/>
            <person name="Moosa M.M."/>
            <person name="Elias S.M."/>
            <person name="Hasan A.M."/>
            <person name="Jahan S."/>
            <person name="Shafiuddin M."/>
            <person name="Mahmood N."/>
            <person name="Shommy N.S."/>
        </authorList>
    </citation>
    <scope>NUCLEOTIDE SEQUENCE [LARGE SCALE GENOMIC DNA]</scope>
    <source>
        <strain evidence="3">cv. O-4</strain>
    </source>
</reference>
<dbReference type="STRING" id="93759.A0A1R3KFQ1"/>
<keyword evidence="3" id="KW-1185">Reference proteome</keyword>
<sequence length="341" mass="38220">MGTLLPEEGRRPRYAQLYVVDTANECENCISRFVSDAGETIVRPDIVQGIQQMLDEIQHRDPKNNSLLHGGRLFQQFCVDAYSVVRDTRLRYLKKEQELFRVDGVQNVRDAVAQGDLRGDSVGQRIVLPASFTGSPRYMFQNYQDSLAICRHFGEAVANQNNVICGPEIDKIISAEIPDKVKDPGAFNAVANYMMHGPCGLAFPRASCMEEGRCKKRFPKAYQEFSTSDDDGFPLYRRRETDASVLINDIALDNRQKGNTIGRIIYIHPATGELYYLRLLVNVVKGATSYTVLRTVNGTVHQTFKEACHALGLLGDDKEWKMAIEEASVHAAAPQLRSLLS</sequence>
<proteinExistence type="predicted"/>
<dbReference type="InterPro" id="IPR025476">
    <property type="entry name" value="Helitron_helicase-like"/>
</dbReference>
<dbReference type="PANTHER" id="PTHR45786:SF74">
    <property type="entry name" value="ATP-DEPENDENT DNA HELICASE"/>
    <property type="match status" value="1"/>
</dbReference>
<comment type="caution">
    <text evidence="2">The sequence shown here is derived from an EMBL/GenBank/DDBJ whole genome shotgun (WGS) entry which is preliminary data.</text>
</comment>
<dbReference type="PANTHER" id="PTHR45786">
    <property type="entry name" value="DNA BINDING PROTEIN-LIKE"/>
    <property type="match status" value="1"/>
</dbReference>
<organism evidence="2 3">
    <name type="scientific">Corchorus olitorius</name>
    <dbReference type="NCBI Taxonomy" id="93759"/>
    <lineage>
        <taxon>Eukaryota</taxon>
        <taxon>Viridiplantae</taxon>
        <taxon>Streptophyta</taxon>
        <taxon>Embryophyta</taxon>
        <taxon>Tracheophyta</taxon>
        <taxon>Spermatophyta</taxon>
        <taxon>Magnoliopsida</taxon>
        <taxon>eudicotyledons</taxon>
        <taxon>Gunneridae</taxon>
        <taxon>Pentapetalae</taxon>
        <taxon>rosids</taxon>
        <taxon>malvids</taxon>
        <taxon>Malvales</taxon>
        <taxon>Malvaceae</taxon>
        <taxon>Grewioideae</taxon>
        <taxon>Apeibeae</taxon>
        <taxon>Corchorus</taxon>
    </lineage>
</organism>
<protein>
    <recommendedName>
        <fullName evidence="1">Helitron helicase-like domain-containing protein</fullName>
    </recommendedName>
</protein>
<feature type="domain" description="Helitron helicase-like" evidence="1">
    <location>
        <begin position="59"/>
        <end position="155"/>
    </location>
</feature>
<dbReference type="OrthoDB" id="1900198at2759"/>
<dbReference type="Pfam" id="PF14214">
    <property type="entry name" value="Helitron_like_N"/>
    <property type="match status" value="1"/>
</dbReference>
<dbReference type="Proteomes" id="UP000187203">
    <property type="component" value="Unassembled WGS sequence"/>
</dbReference>
<gene>
    <name evidence="2" type="ORF">COLO4_08486</name>
</gene>
<name>A0A1R3KFQ1_9ROSI</name>